<dbReference type="AlphaFoldDB" id="A0A8C4WV18"/>
<dbReference type="PANTHER" id="PTHR22939">
    <property type="entry name" value="SERINE PROTEASE FAMILY S1C HTRA-RELATED"/>
    <property type="match status" value="1"/>
</dbReference>
<feature type="compositionally biased region" description="Basic and acidic residues" evidence="2">
    <location>
        <begin position="7"/>
        <end position="38"/>
    </location>
</feature>
<dbReference type="OMA" id="IINCNTA"/>
<dbReference type="GO" id="GO:0012501">
    <property type="term" value="P:programmed cell death"/>
    <property type="evidence" value="ECO:0007669"/>
    <property type="project" value="TreeGrafter"/>
</dbReference>
<evidence type="ECO:0000256" key="1">
    <source>
        <dbReference type="ARBA" id="ARBA00010541"/>
    </source>
</evidence>
<evidence type="ECO:0000313" key="3">
    <source>
        <dbReference type="Ensembl" id="ENSEBUP00000012498.1"/>
    </source>
</evidence>
<feature type="region of interest" description="Disordered" evidence="2">
    <location>
        <begin position="1"/>
        <end position="73"/>
    </location>
</feature>
<dbReference type="Ensembl" id="ENSEBUT00000013074.1">
    <property type="protein sequence ID" value="ENSEBUP00000012498.1"/>
    <property type="gene ID" value="ENSEBUG00000007952.1"/>
</dbReference>
<protein>
    <recommendedName>
        <fullName evidence="5">Serine protease</fullName>
    </recommendedName>
</protein>
<proteinExistence type="inferred from homology"/>
<dbReference type="PRINTS" id="PR00834">
    <property type="entry name" value="PROTEASES2C"/>
</dbReference>
<evidence type="ECO:0000313" key="4">
    <source>
        <dbReference type="Proteomes" id="UP000694388"/>
    </source>
</evidence>
<dbReference type="GO" id="GO:0006508">
    <property type="term" value="P:proteolysis"/>
    <property type="evidence" value="ECO:0007669"/>
    <property type="project" value="InterPro"/>
</dbReference>
<reference evidence="3" key="1">
    <citation type="submission" date="2025-08" db="UniProtKB">
        <authorList>
            <consortium name="Ensembl"/>
        </authorList>
    </citation>
    <scope>IDENTIFICATION</scope>
</reference>
<dbReference type="GO" id="GO:0004252">
    <property type="term" value="F:serine-type endopeptidase activity"/>
    <property type="evidence" value="ECO:0007669"/>
    <property type="project" value="InterPro"/>
</dbReference>
<dbReference type="PANTHER" id="PTHR22939:SF127">
    <property type="entry name" value="SERINE PROTEASE HTRA2, MITOCHONDRIAL"/>
    <property type="match status" value="1"/>
</dbReference>
<dbReference type="InterPro" id="IPR001940">
    <property type="entry name" value="Peptidase_S1C"/>
</dbReference>
<organism evidence="3 4">
    <name type="scientific">Eptatretus burgeri</name>
    <name type="common">Inshore hagfish</name>
    <dbReference type="NCBI Taxonomy" id="7764"/>
    <lineage>
        <taxon>Eukaryota</taxon>
        <taxon>Metazoa</taxon>
        <taxon>Chordata</taxon>
        <taxon>Craniata</taxon>
        <taxon>Vertebrata</taxon>
        <taxon>Cyclostomata</taxon>
        <taxon>Myxini</taxon>
        <taxon>Myxiniformes</taxon>
        <taxon>Myxinidae</taxon>
        <taxon>Eptatretinae</taxon>
        <taxon>Eptatretus</taxon>
    </lineage>
</organism>
<feature type="compositionally biased region" description="Basic and acidic residues" evidence="2">
    <location>
        <begin position="46"/>
        <end position="60"/>
    </location>
</feature>
<accession>A0A8C4WV18</accession>
<evidence type="ECO:0008006" key="5">
    <source>
        <dbReference type="Google" id="ProtNLM"/>
    </source>
</evidence>
<name>A0A8C4WV18_EPTBU</name>
<dbReference type="GO" id="GO:0005739">
    <property type="term" value="C:mitochondrion"/>
    <property type="evidence" value="ECO:0007669"/>
    <property type="project" value="TreeGrafter"/>
</dbReference>
<dbReference type="InterPro" id="IPR009003">
    <property type="entry name" value="Peptidase_S1_PA"/>
</dbReference>
<dbReference type="Proteomes" id="UP000694388">
    <property type="component" value="Unplaced"/>
</dbReference>
<reference evidence="3" key="2">
    <citation type="submission" date="2025-09" db="UniProtKB">
        <authorList>
            <consortium name="Ensembl"/>
        </authorList>
    </citation>
    <scope>IDENTIFICATION</scope>
</reference>
<dbReference type="Gene3D" id="2.40.10.120">
    <property type="match status" value="1"/>
</dbReference>
<dbReference type="GO" id="GO:0043065">
    <property type="term" value="P:positive regulation of apoptotic process"/>
    <property type="evidence" value="ECO:0007669"/>
    <property type="project" value="TreeGrafter"/>
</dbReference>
<dbReference type="Pfam" id="PF13365">
    <property type="entry name" value="Trypsin_2"/>
    <property type="match status" value="1"/>
</dbReference>
<keyword evidence="4" id="KW-1185">Reference proteome</keyword>
<sequence>MGRKSREKNEKSRREGKTLMEGIKFDTKGASEGREGSRKTGSAHMNRKDETSKQDTPKENEDGEAFWNEKGEKDHRVSMRSRFNFMADVVERTAPAVVQIEVFQRYVASGDYSEIPVSSGSGFLLSPSGLAITNAHLILAATNWAGLGEEQIIRARLRDGHALAASLTQMDARLDIAALHLHSEDSLPYLPLGHSASVRPGEFVLALGSPLALPDTVTAGVVSSVARRGHRLGLHQADLDFIQTDATINFGNSGGPLSVVFTYLGLEAIPTAHVQRGVR</sequence>
<evidence type="ECO:0000256" key="2">
    <source>
        <dbReference type="SAM" id="MobiDB-lite"/>
    </source>
</evidence>
<comment type="similarity">
    <text evidence="1">Belongs to the peptidase S1C family.</text>
</comment>
<dbReference type="SUPFAM" id="SSF50494">
    <property type="entry name" value="Trypsin-like serine proteases"/>
    <property type="match status" value="1"/>
</dbReference>
<dbReference type="GeneTree" id="ENSGT00940000160760"/>